<dbReference type="Pfam" id="PF01670">
    <property type="entry name" value="Glyco_hydro_12"/>
    <property type="match status" value="1"/>
</dbReference>
<gene>
    <name evidence="6" type="ORF">ABOM_005647</name>
</gene>
<proteinExistence type="inferred from homology"/>
<dbReference type="InterPro" id="IPR002594">
    <property type="entry name" value="GH12"/>
</dbReference>
<dbReference type="AlphaFoldDB" id="A0A1F8A2Z2"/>
<dbReference type="PANTHER" id="PTHR34002:SF10">
    <property type="entry name" value="PUTATIVE-RELATED"/>
    <property type="match status" value="1"/>
</dbReference>
<dbReference type="GO" id="GO:0000272">
    <property type="term" value="P:polysaccharide catabolic process"/>
    <property type="evidence" value="ECO:0007669"/>
    <property type="project" value="UniProtKB-KW"/>
</dbReference>
<name>A0A1F8A2Z2_9EURO</name>
<dbReference type="GO" id="GO:0008810">
    <property type="term" value="F:cellulase activity"/>
    <property type="evidence" value="ECO:0007669"/>
    <property type="project" value="InterPro"/>
</dbReference>
<evidence type="ECO:0000313" key="7">
    <source>
        <dbReference type="Proteomes" id="UP000179179"/>
    </source>
</evidence>
<dbReference type="InterPro" id="IPR013319">
    <property type="entry name" value="GH11/12"/>
</dbReference>
<evidence type="ECO:0000256" key="4">
    <source>
        <dbReference type="RuleBase" id="RU361163"/>
    </source>
</evidence>
<organism evidence="6 7">
    <name type="scientific">Aspergillus bombycis</name>
    <dbReference type="NCBI Taxonomy" id="109264"/>
    <lineage>
        <taxon>Eukaryota</taxon>
        <taxon>Fungi</taxon>
        <taxon>Dikarya</taxon>
        <taxon>Ascomycota</taxon>
        <taxon>Pezizomycotina</taxon>
        <taxon>Eurotiomycetes</taxon>
        <taxon>Eurotiomycetidae</taxon>
        <taxon>Eurotiales</taxon>
        <taxon>Aspergillaceae</taxon>
        <taxon>Aspergillus</taxon>
    </lineage>
</organism>
<dbReference type="Gene3D" id="2.60.120.180">
    <property type="match status" value="1"/>
</dbReference>
<sequence>MRPLGFTTNCSTAYTFTMQLSLVLATLVATAFSQKELCAQYDSVSSPPYTVNTNLWGKDSGTGSQCVYVDSISSSGAAWHTTWTWSGGENSVKSYSNSGVSFEKKLVSDVSSIRTDVEWKQDNTNVNADVAYDLFTAADKNHVTYSGDYELMIWLARYGSIQPIGAKIDTTTVAGHTWELWYGTTTQAGAEQKTYSFVSATPINSFSGDVKAFFDYLTSKQNFPASSQYLINVQFGTEPFTGGPTTFTVSKWTASVN</sequence>
<dbReference type="RefSeq" id="XP_022389801.1">
    <property type="nucleotide sequence ID" value="XM_022532776.1"/>
</dbReference>
<comment type="similarity">
    <text evidence="1 4">Belongs to the glycosyl hydrolase 12 (cellulase H) family.</text>
</comment>
<dbReference type="InterPro" id="IPR013320">
    <property type="entry name" value="ConA-like_dom_sf"/>
</dbReference>
<evidence type="ECO:0000256" key="1">
    <source>
        <dbReference type="ARBA" id="ARBA00005519"/>
    </source>
</evidence>
<keyword evidence="3 4" id="KW-0326">Glycosidase</keyword>
<dbReference type="STRING" id="109264.A0A1F8A2Z2"/>
<feature type="signal peptide" evidence="5">
    <location>
        <begin position="1"/>
        <end position="33"/>
    </location>
</feature>
<keyword evidence="7" id="KW-1185">Reference proteome</keyword>
<evidence type="ECO:0000256" key="2">
    <source>
        <dbReference type="ARBA" id="ARBA00022729"/>
    </source>
</evidence>
<evidence type="ECO:0000313" key="6">
    <source>
        <dbReference type="EMBL" id="OGM46084.1"/>
    </source>
</evidence>
<accession>A0A1F8A2Z2</accession>
<feature type="chain" id="PRO_5009534416" evidence="5">
    <location>
        <begin position="34"/>
        <end position="257"/>
    </location>
</feature>
<dbReference type="EMBL" id="LYCR01000035">
    <property type="protein sequence ID" value="OGM46084.1"/>
    <property type="molecule type" value="Genomic_DNA"/>
</dbReference>
<dbReference type="Proteomes" id="UP000179179">
    <property type="component" value="Unassembled WGS sequence"/>
</dbReference>
<protein>
    <submittedName>
        <fullName evidence="6">Endoglucanase A</fullName>
    </submittedName>
</protein>
<comment type="caution">
    <text evidence="6">The sequence shown here is derived from an EMBL/GenBank/DDBJ whole genome shotgun (WGS) entry which is preliminary data.</text>
</comment>
<reference evidence="6 7" key="1">
    <citation type="journal article" date="2016" name="Genome Biol. Evol.">
        <title>Draft genome sequence of an aflatoxigenic Aspergillus species, A. bombycis.</title>
        <authorList>
            <person name="Moore G.G."/>
            <person name="Mack B.M."/>
            <person name="Beltz S.B."/>
            <person name="Gilbert M.K."/>
        </authorList>
    </citation>
    <scope>NUCLEOTIDE SEQUENCE [LARGE SCALE GENOMIC DNA]</scope>
    <source>
        <strain evidence="7">NRRL 26010</strain>
    </source>
</reference>
<dbReference type="SUPFAM" id="SSF49899">
    <property type="entry name" value="Concanavalin A-like lectins/glucanases"/>
    <property type="match status" value="1"/>
</dbReference>
<evidence type="ECO:0000256" key="5">
    <source>
        <dbReference type="SAM" id="SignalP"/>
    </source>
</evidence>
<dbReference type="FunFam" id="2.60.120.180:FF:000004">
    <property type="entry name" value="Endoglucanase A eglA"/>
    <property type="match status" value="1"/>
</dbReference>
<dbReference type="OrthoDB" id="89349at2759"/>
<dbReference type="PANTHER" id="PTHR34002">
    <property type="entry name" value="BLR1656 PROTEIN"/>
    <property type="match status" value="1"/>
</dbReference>
<keyword evidence="4" id="KW-0378">Hydrolase</keyword>
<keyword evidence="4" id="KW-0624">Polysaccharide degradation</keyword>
<dbReference type="GeneID" id="34449037"/>
<evidence type="ECO:0000256" key="3">
    <source>
        <dbReference type="ARBA" id="ARBA00023295"/>
    </source>
</evidence>
<keyword evidence="4" id="KW-0119">Carbohydrate metabolism</keyword>
<keyword evidence="2 5" id="KW-0732">Signal</keyword>